<feature type="compositionally biased region" description="Basic and acidic residues" evidence="2">
    <location>
        <begin position="263"/>
        <end position="281"/>
    </location>
</feature>
<evidence type="ECO:0000313" key="3">
    <source>
        <dbReference type="EMBL" id="OMP06995.1"/>
    </source>
</evidence>
<keyword evidence="1" id="KW-0175">Coiled coil</keyword>
<evidence type="ECO:0000313" key="4">
    <source>
        <dbReference type="Proteomes" id="UP000187203"/>
    </source>
</evidence>
<feature type="compositionally biased region" description="Basic and acidic residues" evidence="2">
    <location>
        <begin position="23"/>
        <end position="34"/>
    </location>
</feature>
<feature type="compositionally biased region" description="Basic and acidic residues" evidence="2">
    <location>
        <begin position="187"/>
        <end position="196"/>
    </location>
</feature>
<feature type="compositionally biased region" description="Basic residues" evidence="2">
    <location>
        <begin position="490"/>
        <end position="500"/>
    </location>
</feature>
<dbReference type="OrthoDB" id="1939000at2759"/>
<proteinExistence type="predicted"/>
<organism evidence="3 4">
    <name type="scientific">Corchorus olitorius</name>
    <dbReference type="NCBI Taxonomy" id="93759"/>
    <lineage>
        <taxon>Eukaryota</taxon>
        <taxon>Viridiplantae</taxon>
        <taxon>Streptophyta</taxon>
        <taxon>Embryophyta</taxon>
        <taxon>Tracheophyta</taxon>
        <taxon>Spermatophyta</taxon>
        <taxon>Magnoliopsida</taxon>
        <taxon>eudicotyledons</taxon>
        <taxon>Gunneridae</taxon>
        <taxon>Pentapetalae</taxon>
        <taxon>rosids</taxon>
        <taxon>malvids</taxon>
        <taxon>Malvales</taxon>
        <taxon>Malvaceae</taxon>
        <taxon>Grewioideae</taxon>
        <taxon>Apeibeae</taxon>
        <taxon>Corchorus</taxon>
    </lineage>
</organism>
<sequence length="500" mass="56742">MASMETSSQGPNTRSRAHHRRSSSREEPFSLEERMDRMEEAVERMHEAVEGMDTRMVELESDVEGLRGEFQRALNEGLDKLSKESSERDDALQAMVVALRREVEELPLIVALRREVEELKEELERCKTALGRGKGHTPKERDKGEESGEEDEASEGGSRRSFSHRRESSRRNGDKDKKPLACFLCEGPHRVRDCPKRSKLSAIAKEDPQSENEREILRLGAIKLSVGPRRQQEELTSEDESSLGEEQALVEAHEVLGQGGDATPKELPRDTPPEGEVDHGTKLVSEAQPLAEAPSRTVLSEIERPKRRRRRRRGSKHHKGYERLVGEAPKEPELVLGDDIKTPLPSVRHGESEPRATSKGNVRDTPDTSMGKRRRGRRRDGWGRMTRTKAFRRIRKDMPWSLERPWGDHKAWEMIGPRFPIIWALNCLKNMIGPRWPARGPCVTHDPARGTGHRSFQKLPDGSRTSQHRAGTRPAPAKTGWKTLEASSKVQHRPKCAREV</sequence>
<feature type="region of interest" description="Disordered" evidence="2">
    <location>
        <begin position="1"/>
        <end position="34"/>
    </location>
</feature>
<evidence type="ECO:0000256" key="2">
    <source>
        <dbReference type="SAM" id="MobiDB-lite"/>
    </source>
</evidence>
<feature type="coiled-coil region" evidence="1">
    <location>
        <begin position="35"/>
        <end position="76"/>
    </location>
</feature>
<name>A0A1R3KIT7_9ROSI</name>
<dbReference type="Proteomes" id="UP000187203">
    <property type="component" value="Unassembled WGS sequence"/>
</dbReference>
<feature type="region of interest" description="Disordered" evidence="2">
    <location>
        <begin position="126"/>
        <end position="382"/>
    </location>
</feature>
<feature type="compositionally biased region" description="Basic residues" evidence="2">
    <location>
        <begin position="305"/>
        <end position="320"/>
    </location>
</feature>
<protein>
    <submittedName>
        <fullName evidence="3">Uncharacterized protein</fullName>
    </submittedName>
</protein>
<dbReference type="AlphaFoldDB" id="A0A1R3KIT7"/>
<evidence type="ECO:0000256" key="1">
    <source>
        <dbReference type="SAM" id="Coils"/>
    </source>
</evidence>
<feature type="compositionally biased region" description="Basic and acidic residues" evidence="2">
    <location>
        <begin position="204"/>
        <end position="217"/>
    </location>
</feature>
<accession>A0A1R3KIT7</accession>
<keyword evidence="4" id="KW-1185">Reference proteome</keyword>
<gene>
    <name evidence="3" type="ORF">COLO4_07731</name>
</gene>
<reference evidence="4" key="1">
    <citation type="submission" date="2013-09" db="EMBL/GenBank/DDBJ databases">
        <title>Corchorus olitorius genome sequencing.</title>
        <authorList>
            <person name="Alam M."/>
            <person name="Haque M.S."/>
            <person name="Islam M.S."/>
            <person name="Emdad E.M."/>
            <person name="Islam M.M."/>
            <person name="Ahmed B."/>
            <person name="Halim A."/>
            <person name="Hossen Q.M.M."/>
            <person name="Hossain M.Z."/>
            <person name="Ahmed R."/>
            <person name="Khan M.M."/>
            <person name="Islam R."/>
            <person name="Rashid M.M."/>
            <person name="Khan S.A."/>
            <person name="Rahman M.S."/>
            <person name="Alam M."/>
            <person name="Yahiya A.S."/>
            <person name="Khan M.S."/>
            <person name="Azam M.S."/>
            <person name="Haque T."/>
            <person name="Lashkar M.Z.H."/>
            <person name="Akhand A.I."/>
            <person name="Morshed G."/>
            <person name="Roy S."/>
            <person name="Uddin K.S."/>
            <person name="Rabeya T."/>
            <person name="Hossain A.S."/>
            <person name="Chowdhury A."/>
            <person name="Snigdha A.R."/>
            <person name="Mortoza M.S."/>
            <person name="Matin S.A."/>
            <person name="Hoque S.M.E."/>
            <person name="Islam M.K."/>
            <person name="Roy D.K."/>
            <person name="Haider R."/>
            <person name="Moosa M.M."/>
            <person name="Elias S.M."/>
            <person name="Hasan A.M."/>
            <person name="Jahan S."/>
            <person name="Shafiuddin M."/>
            <person name="Mahmood N."/>
            <person name="Shommy N.S."/>
        </authorList>
    </citation>
    <scope>NUCLEOTIDE SEQUENCE [LARGE SCALE GENOMIC DNA]</scope>
    <source>
        <strain evidence="4">cv. O-4</strain>
    </source>
</reference>
<feature type="compositionally biased region" description="Basic and acidic residues" evidence="2">
    <location>
        <begin position="348"/>
        <end position="366"/>
    </location>
</feature>
<feature type="compositionally biased region" description="Polar residues" evidence="2">
    <location>
        <begin position="1"/>
        <end position="13"/>
    </location>
</feature>
<feature type="compositionally biased region" description="Basic and acidic residues" evidence="2">
    <location>
        <begin position="137"/>
        <end position="146"/>
    </location>
</feature>
<feature type="compositionally biased region" description="Basic and acidic residues" evidence="2">
    <location>
        <begin position="164"/>
        <end position="179"/>
    </location>
</feature>
<feature type="region of interest" description="Disordered" evidence="2">
    <location>
        <begin position="449"/>
        <end position="500"/>
    </location>
</feature>
<comment type="caution">
    <text evidence="3">The sequence shown here is derived from an EMBL/GenBank/DDBJ whole genome shotgun (WGS) entry which is preliminary data.</text>
</comment>
<feature type="compositionally biased region" description="Basic and acidic residues" evidence="2">
    <location>
        <begin position="321"/>
        <end position="341"/>
    </location>
</feature>
<dbReference type="EMBL" id="AWUE01013455">
    <property type="protein sequence ID" value="OMP06995.1"/>
    <property type="molecule type" value="Genomic_DNA"/>
</dbReference>